<dbReference type="GO" id="GO:0051493">
    <property type="term" value="P:regulation of cytoskeleton organization"/>
    <property type="evidence" value="ECO:0007669"/>
    <property type="project" value="TreeGrafter"/>
</dbReference>
<dbReference type="AlphaFoldDB" id="A0A9P0B375"/>
<dbReference type="Proteomes" id="UP001154078">
    <property type="component" value="Chromosome 4"/>
</dbReference>
<feature type="coiled-coil region" evidence="1">
    <location>
        <begin position="157"/>
        <end position="205"/>
    </location>
</feature>
<dbReference type="Gene3D" id="1.10.418.10">
    <property type="entry name" value="Calponin-like domain"/>
    <property type="match status" value="1"/>
</dbReference>
<dbReference type="Pfam" id="PF06294">
    <property type="entry name" value="CH_2"/>
    <property type="match status" value="1"/>
</dbReference>
<dbReference type="OrthoDB" id="193300at2759"/>
<proteinExistence type="predicted"/>
<sequence>MEIDCDELYKWIDEHPITRQKRNINRDFSDAVPLAEILKQHYPKLVELHNYSPQNAIQPKINNWNALNKKVLRKLQINLTPETVDNLSKAVPGTIEKLLYEVKKKIETFDCGDRNITNTPGKIYYLEGLSNYGSIIPIKVKNGSKIVDQKMVPSEIFDKMEKDLAEKTEEIINLKNKVEHLENLLHVKDERINDLTNQLQNLENDPNSPNPKGRFFNNLF</sequence>
<evidence type="ECO:0000313" key="3">
    <source>
        <dbReference type="EMBL" id="CAH0554357.1"/>
    </source>
</evidence>
<dbReference type="InterPro" id="IPR052111">
    <property type="entry name" value="Spermatogenesis_Ciliary_MAP"/>
</dbReference>
<dbReference type="GO" id="GO:0008017">
    <property type="term" value="F:microtubule binding"/>
    <property type="evidence" value="ECO:0007669"/>
    <property type="project" value="TreeGrafter"/>
</dbReference>
<organism evidence="3 4">
    <name type="scientific">Brassicogethes aeneus</name>
    <name type="common">Rape pollen beetle</name>
    <name type="synonym">Meligethes aeneus</name>
    <dbReference type="NCBI Taxonomy" id="1431903"/>
    <lineage>
        <taxon>Eukaryota</taxon>
        <taxon>Metazoa</taxon>
        <taxon>Ecdysozoa</taxon>
        <taxon>Arthropoda</taxon>
        <taxon>Hexapoda</taxon>
        <taxon>Insecta</taxon>
        <taxon>Pterygota</taxon>
        <taxon>Neoptera</taxon>
        <taxon>Endopterygota</taxon>
        <taxon>Coleoptera</taxon>
        <taxon>Polyphaga</taxon>
        <taxon>Cucujiformia</taxon>
        <taxon>Nitidulidae</taxon>
        <taxon>Meligethinae</taxon>
        <taxon>Brassicogethes</taxon>
    </lineage>
</organism>
<dbReference type="InterPro" id="IPR001715">
    <property type="entry name" value="CH_dom"/>
</dbReference>
<dbReference type="PANTHER" id="PTHR12509:SF9">
    <property type="entry name" value="SPERM FLAGELLAR PROTEIN 1 ISOFORM X1"/>
    <property type="match status" value="1"/>
</dbReference>
<dbReference type="InterPro" id="IPR036872">
    <property type="entry name" value="CH_dom_sf"/>
</dbReference>
<accession>A0A9P0B375</accession>
<evidence type="ECO:0000256" key="1">
    <source>
        <dbReference type="SAM" id="Coils"/>
    </source>
</evidence>
<gene>
    <name evidence="3" type="ORF">MELIAE_LOCUS5960</name>
</gene>
<dbReference type="PROSITE" id="PS50021">
    <property type="entry name" value="CH"/>
    <property type="match status" value="1"/>
</dbReference>
<dbReference type="GO" id="GO:0005930">
    <property type="term" value="C:axoneme"/>
    <property type="evidence" value="ECO:0007669"/>
    <property type="project" value="TreeGrafter"/>
</dbReference>
<dbReference type="EMBL" id="OV121135">
    <property type="protein sequence ID" value="CAH0554357.1"/>
    <property type="molecule type" value="Genomic_DNA"/>
</dbReference>
<evidence type="ECO:0000313" key="4">
    <source>
        <dbReference type="Proteomes" id="UP001154078"/>
    </source>
</evidence>
<protein>
    <recommendedName>
        <fullName evidence="2">Calponin-homology (CH) domain-containing protein</fullName>
    </recommendedName>
</protein>
<keyword evidence="1" id="KW-0175">Coiled coil</keyword>
<evidence type="ECO:0000259" key="2">
    <source>
        <dbReference type="PROSITE" id="PS50021"/>
    </source>
</evidence>
<dbReference type="InterPro" id="IPR010441">
    <property type="entry name" value="CH_2"/>
</dbReference>
<feature type="domain" description="Calponin-homology (CH)" evidence="2">
    <location>
        <begin position="2"/>
        <end position="107"/>
    </location>
</feature>
<dbReference type="SUPFAM" id="SSF47576">
    <property type="entry name" value="Calponin-homology domain, CH-domain"/>
    <property type="match status" value="1"/>
</dbReference>
<keyword evidence="4" id="KW-1185">Reference proteome</keyword>
<reference evidence="3" key="1">
    <citation type="submission" date="2021-12" db="EMBL/GenBank/DDBJ databases">
        <authorList>
            <person name="King R."/>
        </authorList>
    </citation>
    <scope>NUCLEOTIDE SEQUENCE</scope>
</reference>
<dbReference type="PANTHER" id="PTHR12509">
    <property type="entry name" value="SPERMATOGENESIS-ASSOCIATED 4-RELATED"/>
    <property type="match status" value="1"/>
</dbReference>
<dbReference type="FunFam" id="1.10.418.10:FF:000059">
    <property type="entry name" value="RIKEN cDNA 6430531B16 gene"/>
    <property type="match status" value="1"/>
</dbReference>
<name>A0A9P0B375_BRAAE</name>